<evidence type="ECO:0000313" key="13">
    <source>
        <dbReference type="Proteomes" id="UP000602284"/>
    </source>
</evidence>
<comment type="function">
    <text evidence="8">Part of the ABC transporter complex GsiABCD involved in glutathione import. Probably responsible for the translocation of the substrate across the membrane.</text>
</comment>
<keyword evidence="5 10" id="KW-0812">Transmembrane</keyword>
<accession>A0ABS1J4M3</accession>
<evidence type="ECO:0000256" key="6">
    <source>
        <dbReference type="ARBA" id="ARBA00022989"/>
    </source>
</evidence>
<evidence type="ECO:0000259" key="11">
    <source>
        <dbReference type="PROSITE" id="PS50928"/>
    </source>
</evidence>
<keyword evidence="4" id="KW-1003">Cell membrane</keyword>
<dbReference type="CDD" id="cd06261">
    <property type="entry name" value="TM_PBP2"/>
    <property type="match status" value="1"/>
</dbReference>
<evidence type="ECO:0000256" key="3">
    <source>
        <dbReference type="ARBA" id="ARBA00022448"/>
    </source>
</evidence>
<feature type="transmembrane region" description="Helical" evidence="10">
    <location>
        <begin position="127"/>
        <end position="147"/>
    </location>
</feature>
<organism evidence="12 13">
    <name type="scientific">Tumebacillus amylolyticus</name>
    <dbReference type="NCBI Taxonomy" id="2801339"/>
    <lineage>
        <taxon>Bacteria</taxon>
        <taxon>Bacillati</taxon>
        <taxon>Bacillota</taxon>
        <taxon>Bacilli</taxon>
        <taxon>Bacillales</taxon>
        <taxon>Alicyclobacillaceae</taxon>
        <taxon>Tumebacillus</taxon>
    </lineage>
</organism>
<keyword evidence="3 10" id="KW-0813">Transport</keyword>
<feature type="domain" description="ABC transmembrane type-1" evidence="11">
    <location>
        <begin position="87"/>
        <end position="276"/>
    </location>
</feature>
<feature type="transmembrane region" description="Helical" evidence="10">
    <location>
        <begin position="253"/>
        <end position="276"/>
    </location>
</feature>
<comment type="caution">
    <text evidence="12">The sequence shown here is derived from an EMBL/GenBank/DDBJ whole genome shotgun (WGS) entry which is preliminary data.</text>
</comment>
<feature type="transmembrane region" description="Helical" evidence="10">
    <location>
        <begin position="153"/>
        <end position="169"/>
    </location>
</feature>
<dbReference type="InterPro" id="IPR025966">
    <property type="entry name" value="OppC_N"/>
</dbReference>
<comment type="similarity">
    <text evidence="2 10">Belongs to the binding-protein-dependent transport system permease family.</text>
</comment>
<evidence type="ECO:0000256" key="7">
    <source>
        <dbReference type="ARBA" id="ARBA00023136"/>
    </source>
</evidence>
<dbReference type="Pfam" id="PF00528">
    <property type="entry name" value="BPD_transp_1"/>
    <property type="match status" value="1"/>
</dbReference>
<evidence type="ECO:0000256" key="9">
    <source>
        <dbReference type="ARBA" id="ARBA00041106"/>
    </source>
</evidence>
<dbReference type="PANTHER" id="PTHR43386:SF3">
    <property type="entry name" value="GLUTATHIONE TRANSPORT SYSTEM PERMEASE PROTEIN GSID"/>
    <property type="match status" value="1"/>
</dbReference>
<evidence type="ECO:0000256" key="4">
    <source>
        <dbReference type="ARBA" id="ARBA00022475"/>
    </source>
</evidence>
<dbReference type="SUPFAM" id="SSF161098">
    <property type="entry name" value="MetI-like"/>
    <property type="match status" value="1"/>
</dbReference>
<sequence length="289" mass="31041">MSQVSQGKAGNSPWKRFVRKFSRQRMGMVALVVVVILFLLMLIGPSISPFDPAEPDYNAVMEGPSGSHWMGTDDFGRDIFSRVLNGTRISLAVGLSSVFGGALIGMFFGLTAGYYGGKYDSLVMRACDVLFAFPGILLAIAIIAILGPGLPNVVVAVAVFTIPSIIRIVRGETLALKNKTYIEAARATGLRDREIIWRHIFPGTISVVLVYVTMRIGSAILIAASLSFLGMGAQPPTPEWGAMLSSGRDYLTTAPHVAMFPGLAILVTCLAFNLLGDALRDALDRKLTD</sequence>
<evidence type="ECO:0000256" key="8">
    <source>
        <dbReference type="ARBA" id="ARBA00037215"/>
    </source>
</evidence>
<keyword evidence="6 10" id="KW-1133">Transmembrane helix</keyword>
<keyword evidence="7 10" id="KW-0472">Membrane</keyword>
<dbReference type="Pfam" id="PF12911">
    <property type="entry name" value="OppC_N"/>
    <property type="match status" value="1"/>
</dbReference>
<name>A0ABS1J4M3_9BACL</name>
<gene>
    <name evidence="12" type="ORF">JJB07_01080</name>
</gene>
<evidence type="ECO:0000313" key="12">
    <source>
        <dbReference type="EMBL" id="MBL0385224.1"/>
    </source>
</evidence>
<proteinExistence type="inferred from homology"/>
<reference evidence="12 13" key="1">
    <citation type="submission" date="2021-01" db="EMBL/GenBank/DDBJ databases">
        <title>Tumebacillus sp. strain ITR2 16S ribosomal RNA gene Genome sequencing and assembly.</title>
        <authorList>
            <person name="Kang M."/>
        </authorList>
    </citation>
    <scope>NUCLEOTIDE SEQUENCE [LARGE SCALE GENOMIC DNA]</scope>
    <source>
        <strain evidence="12 13">ITR2</strain>
    </source>
</reference>
<evidence type="ECO:0000256" key="2">
    <source>
        <dbReference type="ARBA" id="ARBA00009306"/>
    </source>
</evidence>
<dbReference type="InterPro" id="IPR050366">
    <property type="entry name" value="BP-dependent_transpt_permease"/>
</dbReference>
<dbReference type="Gene3D" id="1.10.3720.10">
    <property type="entry name" value="MetI-like"/>
    <property type="match status" value="1"/>
</dbReference>
<evidence type="ECO:0000256" key="10">
    <source>
        <dbReference type="RuleBase" id="RU363032"/>
    </source>
</evidence>
<dbReference type="EMBL" id="JAEQNB010000001">
    <property type="protein sequence ID" value="MBL0385224.1"/>
    <property type="molecule type" value="Genomic_DNA"/>
</dbReference>
<dbReference type="InterPro" id="IPR000515">
    <property type="entry name" value="MetI-like"/>
</dbReference>
<feature type="transmembrane region" description="Helical" evidence="10">
    <location>
        <begin position="89"/>
        <end position="115"/>
    </location>
</feature>
<dbReference type="InterPro" id="IPR035906">
    <property type="entry name" value="MetI-like_sf"/>
</dbReference>
<protein>
    <recommendedName>
        <fullName evidence="9">Glutathione transport system permease protein GsiD</fullName>
    </recommendedName>
</protein>
<dbReference type="PROSITE" id="PS50928">
    <property type="entry name" value="ABC_TM1"/>
    <property type="match status" value="1"/>
</dbReference>
<evidence type="ECO:0000256" key="5">
    <source>
        <dbReference type="ARBA" id="ARBA00022692"/>
    </source>
</evidence>
<dbReference type="Proteomes" id="UP000602284">
    <property type="component" value="Unassembled WGS sequence"/>
</dbReference>
<comment type="subcellular location">
    <subcellularLocation>
        <location evidence="1 10">Cell membrane</location>
        <topology evidence="1 10">Multi-pass membrane protein</topology>
    </subcellularLocation>
</comment>
<dbReference type="PANTHER" id="PTHR43386">
    <property type="entry name" value="OLIGOPEPTIDE TRANSPORT SYSTEM PERMEASE PROTEIN APPC"/>
    <property type="match status" value="1"/>
</dbReference>
<dbReference type="RefSeq" id="WP_201630395.1">
    <property type="nucleotide sequence ID" value="NZ_JAEQNB010000001.1"/>
</dbReference>
<feature type="transmembrane region" description="Helical" evidence="10">
    <location>
        <begin position="26"/>
        <end position="47"/>
    </location>
</feature>
<evidence type="ECO:0000256" key="1">
    <source>
        <dbReference type="ARBA" id="ARBA00004651"/>
    </source>
</evidence>
<feature type="transmembrane region" description="Helical" evidence="10">
    <location>
        <begin position="200"/>
        <end position="233"/>
    </location>
</feature>
<keyword evidence="13" id="KW-1185">Reference proteome</keyword>